<dbReference type="STRING" id="37360.A0A0G4IRZ4"/>
<feature type="transmembrane region" description="Helical" evidence="2">
    <location>
        <begin position="96"/>
        <end position="120"/>
    </location>
</feature>
<accession>A0A0G4IRZ4</accession>
<dbReference type="Proteomes" id="UP000039324">
    <property type="component" value="Unassembled WGS sequence"/>
</dbReference>
<dbReference type="PANTHER" id="PTHR43021:SF2">
    <property type="entry name" value="CATION_H+ EXCHANGER DOMAIN-CONTAINING PROTEIN"/>
    <property type="match status" value="1"/>
</dbReference>
<dbReference type="PANTHER" id="PTHR43021">
    <property type="entry name" value="NA(+)/H(+) ANTIPORTER-RELATED"/>
    <property type="match status" value="1"/>
</dbReference>
<feature type="transmembrane region" description="Helical" evidence="2">
    <location>
        <begin position="201"/>
        <end position="229"/>
    </location>
</feature>
<organism evidence="3 5">
    <name type="scientific">Plasmodiophora brassicae</name>
    <name type="common">Clubroot disease agent</name>
    <dbReference type="NCBI Taxonomy" id="37360"/>
    <lineage>
        <taxon>Eukaryota</taxon>
        <taxon>Sar</taxon>
        <taxon>Rhizaria</taxon>
        <taxon>Endomyxa</taxon>
        <taxon>Phytomyxea</taxon>
        <taxon>Plasmodiophorida</taxon>
        <taxon>Plasmodiophoridae</taxon>
        <taxon>Plasmodiophora</taxon>
    </lineage>
</organism>
<keyword evidence="2" id="KW-0812">Transmembrane</keyword>
<evidence type="ECO:0000313" key="5">
    <source>
        <dbReference type="Proteomes" id="UP000039324"/>
    </source>
</evidence>
<evidence type="ECO:0000256" key="1">
    <source>
        <dbReference type="SAM" id="MobiDB-lite"/>
    </source>
</evidence>
<geneLocation type="mitochondrion" evidence="4"/>
<dbReference type="Proteomes" id="UP000290189">
    <property type="component" value="Unassembled WGS sequence"/>
</dbReference>
<reference evidence="3 5" key="1">
    <citation type="submission" date="2015-02" db="EMBL/GenBank/DDBJ databases">
        <authorList>
            <person name="Chooi Y.-H."/>
        </authorList>
    </citation>
    <scope>NUCLEOTIDE SEQUENCE [LARGE SCALE GENOMIC DNA]</scope>
    <source>
        <strain evidence="3">E3</strain>
    </source>
</reference>
<dbReference type="InterPro" id="IPR038770">
    <property type="entry name" value="Na+/solute_symporter_sf"/>
</dbReference>
<feature type="transmembrane region" description="Helical" evidence="2">
    <location>
        <begin position="65"/>
        <end position="84"/>
    </location>
</feature>
<reference evidence="4 6" key="2">
    <citation type="submission" date="2018-03" db="EMBL/GenBank/DDBJ databases">
        <authorList>
            <person name="Fogelqvist J."/>
        </authorList>
    </citation>
    <scope>NUCLEOTIDE SEQUENCE [LARGE SCALE GENOMIC DNA]</scope>
</reference>
<keyword evidence="4" id="KW-0496">Mitochondrion</keyword>
<evidence type="ECO:0000313" key="3">
    <source>
        <dbReference type="EMBL" id="CEO97982.1"/>
    </source>
</evidence>
<evidence type="ECO:0000313" key="4">
    <source>
        <dbReference type="EMBL" id="SPQ98196.1"/>
    </source>
</evidence>
<name>A0A0G4IRZ4_PLABS</name>
<proteinExistence type="predicted"/>
<evidence type="ECO:0000256" key="2">
    <source>
        <dbReference type="SAM" id="Phobius"/>
    </source>
</evidence>
<feature type="transmembrane region" description="Helical" evidence="2">
    <location>
        <begin position="236"/>
        <end position="256"/>
    </location>
</feature>
<feature type="transmembrane region" description="Helical" evidence="2">
    <location>
        <begin position="37"/>
        <end position="53"/>
    </location>
</feature>
<feature type="region of interest" description="Disordered" evidence="1">
    <location>
        <begin position="703"/>
        <end position="738"/>
    </location>
</feature>
<dbReference type="AlphaFoldDB" id="A0A0G4IRZ4"/>
<dbReference type="EMBL" id="OVEO01000009">
    <property type="protein sequence ID" value="SPQ98196.1"/>
    <property type="molecule type" value="Genomic_DNA"/>
</dbReference>
<sequence>MDGLAEIVVSLTRFAFATVTSHFIGEQLGRRAGFPQLTGYILGGFISGPWGIHLVELETLHRLSFINGVALAVIAFCAGAELYLPDIRPHLRTIITQMTFIVAMTLAWCACTVMIIRKWVPYMSTAELPCQWQIALLCASIMIARSPSSAMALIQESFAKGPITSMCMGITVVSDAALLVAFAVMSSLASAECLGQGIDSWAFVSLGVSVFGSIVAGYVLGRLIVAILWIPLSSSYIKGGIIISIGYAVFYLARVVERASWSRFGHRFRIEPLLVCMVASCAACNATSKRRSLTSILHNSSLYVFLPFFTLTGASLRVENTGPVLPLSIILFSSRMIAIWMGSQIALKSTPLGEFGKQYPYLWMTLTTQAGAAIGLANELAFSFKPWGTSFADAITMVVVLNQVVGPFIFRFALQRVGEDRSPKHWQGQDVAVLGANRIAMSISARLCRAGCRVRVVRSDDVSEAVAKMRIDQVLASLASEEKDANAVFHLRLMTESLPANLGQLTSSCGTNRHHVDLDYCPPLSPSPDGAHDSKSAPLLCQDHWELSTLVQRLIPEQCATVVVALDTDAQTAKACDLITSSCPHIIPRIVAIAEREETIAQLCSYGIIVVNSHTSLAEVASALALTHSSQAVSILAAGKFSVHAARSLIKPIDVSAGPASGPASIGGAVEGQPVHKLTLRLQPRPEMMFSPDDWAVPMTTKAGADPVPVAHESNWKHADRQRRRRGHSPAPRWMSLS</sequence>
<protein>
    <submittedName>
        <fullName evidence="3">Uncharacterized protein</fullName>
    </submittedName>
</protein>
<gene>
    <name evidence="3" type="ORF">PBRA_006096</name>
    <name evidence="4" type="ORF">PLBR_LOCUS5411</name>
</gene>
<keyword evidence="2" id="KW-0472">Membrane</keyword>
<keyword evidence="5" id="KW-1185">Reference proteome</keyword>
<dbReference type="Gene3D" id="1.20.1530.20">
    <property type="match status" value="1"/>
</dbReference>
<keyword evidence="2" id="KW-1133">Transmembrane helix</keyword>
<feature type="transmembrane region" description="Helical" evidence="2">
    <location>
        <begin position="166"/>
        <end position="189"/>
    </location>
</feature>
<evidence type="ECO:0000313" key="6">
    <source>
        <dbReference type="Proteomes" id="UP000290189"/>
    </source>
</evidence>
<dbReference type="EMBL" id="CDSF01000081">
    <property type="protein sequence ID" value="CEO97982.1"/>
    <property type="molecule type" value="Genomic_DNA"/>
</dbReference>
<dbReference type="OrthoDB" id="119067at2759"/>